<dbReference type="InterPro" id="IPR022062">
    <property type="entry name" value="DUF3618"/>
</dbReference>
<proteinExistence type="predicted"/>
<evidence type="ECO:0000256" key="1">
    <source>
        <dbReference type="SAM" id="Phobius"/>
    </source>
</evidence>
<evidence type="ECO:0000313" key="2">
    <source>
        <dbReference type="EMBL" id="GAA0530795.1"/>
    </source>
</evidence>
<accession>A0ABN1D0C2</accession>
<evidence type="ECO:0000313" key="3">
    <source>
        <dbReference type="Proteomes" id="UP001500729"/>
    </source>
</evidence>
<name>A0ABN1D0C2_SACER</name>
<dbReference type="RefSeq" id="WP_009946779.1">
    <property type="nucleotide sequence ID" value="NZ_BAAAGS010000019.1"/>
</dbReference>
<keyword evidence="1" id="KW-1133">Transmembrane helix</keyword>
<dbReference type="EMBL" id="BAAAGS010000019">
    <property type="protein sequence ID" value="GAA0530795.1"/>
    <property type="molecule type" value="Genomic_DNA"/>
</dbReference>
<gene>
    <name evidence="2" type="ORF">GCM10009533_32510</name>
</gene>
<evidence type="ECO:0008006" key="4">
    <source>
        <dbReference type="Google" id="ProtNLM"/>
    </source>
</evidence>
<organism evidence="2 3">
    <name type="scientific">Saccharopolyspora erythraea</name>
    <name type="common">Streptomyces erythraeus</name>
    <dbReference type="NCBI Taxonomy" id="1836"/>
    <lineage>
        <taxon>Bacteria</taxon>
        <taxon>Bacillati</taxon>
        <taxon>Actinomycetota</taxon>
        <taxon>Actinomycetes</taxon>
        <taxon>Pseudonocardiales</taxon>
        <taxon>Pseudonocardiaceae</taxon>
        <taxon>Saccharopolyspora</taxon>
    </lineage>
</organism>
<keyword evidence="1" id="KW-0472">Membrane</keyword>
<feature type="transmembrane region" description="Helical" evidence="1">
    <location>
        <begin position="82"/>
        <end position="100"/>
    </location>
</feature>
<dbReference type="Pfam" id="PF12277">
    <property type="entry name" value="DUF3618"/>
    <property type="match status" value="1"/>
</dbReference>
<reference evidence="2 3" key="1">
    <citation type="journal article" date="2019" name="Int. J. Syst. Evol. Microbiol.">
        <title>The Global Catalogue of Microorganisms (GCM) 10K type strain sequencing project: providing services to taxonomists for standard genome sequencing and annotation.</title>
        <authorList>
            <consortium name="The Broad Institute Genomics Platform"/>
            <consortium name="The Broad Institute Genome Sequencing Center for Infectious Disease"/>
            <person name="Wu L."/>
            <person name="Ma J."/>
        </authorList>
    </citation>
    <scope>NUCLEOTIDE SEQUENCE [LARGE SCALE GENOMIC DNA]</scope>
    <source>
        <strain evidence="2 3">JCM 10303</strain>
    </source>
</reference>
<protein>
    <recommendedName>
        <fullName evidence="4">DUF3618 domain-containing protein</fullName>
    </recommendedName>
</protein>
<comment type="caution">
    <text evidence="2">The sequence shown here is derived from an EMBL/GenBank/DDBJ whole genome shotgun (WGS) entry which is preliminary data.</text>
</comment>
<dbReference type="Proteomes" id="UP001500729">
    <property type="component" value="Unassembled WGS sequence"/>
</dbReference>
<keyword evidence="3" id="KW-1185">Reference proteome</keyword>
<keyword evidence="1" id="KW-0812">Transmembrane</keyword>
<sequence length="121" mass="13345">MSAKHRGRGTGDDDADWLDADRELTREELGETIQELASRARVPERSKQAVYERVKDTQDRAADAAHRAADAAHRVRNARNDVWVYGAASAAVGVAVYALTRRRAPKSKGNPLYRLCVASGR</sequence>